<dbReference type="EMBL" id="ML991806">
    <property type="protein sequence ID" value="KAF2233465.1"/>
    <property type="molecule type" value="Genomic_DNA"/>
</dbReference>
<proteinExistence type="inferred from homology"/>
<dbReference type="InterPro" id="IPR000997">
    <property type="entry name" value="Cholinesterase"/>
</dbReference>
<feature type="active site" description="Charge relay system" evidence="4">
    <location>
        <position position="446"/>
    </location>
</feature>
<keyword evidence="5" id="KW-0732">Signal</keyword>
<dbReference type="SUPFAM" id="SSF53474">
    <property type="entry name" value="alpha/beta-Hydrolases"/>
    <property type="match status" value="1"/>
</dbReference>
<evidence type="ECO:0000256" key="6">
    <source>
        <dbReference type="SAM" id="Phobius"/>
    </source>
</evidence>
<dbReference type="Proteomes" id="UP000800092">
    <property type="component" value="Unassembled WGS sequence"/>
</dbReference>
<organism evidence="8 9">
    <name type="scientific">Viridothelium virens</name>
    <name type="common">Speckled blister lichen</name>
    <name type="synonym">Trypethelium virens</name>
    <dbReference type="NCBI Taxonomy" id="1048519"/>
    <lineage>
        <taxon>Eukaryota</taxon>
        <taxon>Fungi</taxon>
        <taxon>Dikarya</taxon>
        <taxon>Ascomycota</taxon>
        <taxon>Pezizomycotina</taxon>
        <taxon>Dothideomycetes</taxon>
        <taxon>Dothideomycetes incertae sedis</taxon>
        <taxon>Trypetheliales</taxon>
        <taxon>Trypetheliaceae</taxon>
        <taxon>Viridothelium</taxon>
    </lineage>
</organism>
<accession>A0A6A6H639</accession>
<dbReference type="PANTHER" id="PTHR43918">
    <property type="entry name" value="ACETYLCHOLINESTERASE"/>
    <property type="match status" value="1"/>
</dbReference>
<evidence type="ECO:0000313" key="9">
    <source>
        <dbReference type="Proteomes" id="UP000800092"/>
    </source>
</evidence>
<dbReference type="OrthoDB" id="408631at2759"/>
<dbReference type="PANTHER" id="PTHR43918:SF4">
    <property type="entry name" value="CARBOXYLIC ESTER HYDROLASE"/>
    <property type="match status" value="1"/>
</dbReference>
<feature type="transmembrane region" description="Helical" evidence="6">
    <location>
        <begin position="570"/>
        <end position="587"/>
    </location>
</feature>
<dbReference type="Pfam" id="PF00135">
    <property type="entry name" value="COesterase"/>
    <property type="match status" value="1"/>
</dbReference>
<dbReference type="EC" id="3.1.1.-" evidence="5"/>
<dbReference type="InterPro" id="IPR002018">
    <property type="entry name" value="CarbesteraseB"/>
</dbReference>
<keyword evidence="2 5" id="KW-0378">Hydrolase</keyword>
<dbReference type="GO" id="GO:0004104">
    <property type="term" value="F:cholinesterase activity"/>
    <property type="evidence" value="ECO:0007669"/>
    <property type="project" value="InterPro"/>
</dbReference>
<keyword evidence="3" id="KW-1015">Disulfide bond</keyword>
<evidence type="ECO:0000259" key="7">
    <source>
        <dbReference type="Pfam" id="PF00135"/>
    </source>
</evidence>
<name>A0A6A6H639_VIRVR</name>
<keyword evidence="6" id="KW-0472">Membrane</keyword>
<dbReference type="PROSITE" id="PS00941">
    <property type="entry name" value="CARBOXYLESTERASE_B_2"/>
    <property type="match status" value="1"/>
</dbReference>
<dbReference type="PRINTS" id="PR00878">
    <property type="entry name" value="CHOLNESTRASE"/>
</dbReference>
<evidence type="ECO:0000256" key="4">
    <source>
        <dbReference type="PIRSR" id="PIRSR600997-1"/>
    </source>
</evidence>
<evidence type="ECO:0000256" key="1">
    <source>
        <dbReference type="ARBA" id="ARBA00005964"/>
    </source>
</evidence>
<dbReference type="InterPro" id="IPR050654">
    <property type="entry name" value="AChE-related_enzymes"/>
</dbReference>
<keyword evidence="6" id="KW-0812">Transmembrane</keyword>
<feature type="active site" description="Charge relay system" evidence="4">
    <location>
        <position position="336"/>
    </location>
</feature>
<sequence>MSLRIFEHLGMLHSRLSTLAIVATAASATIVKTSNGTVQGGRCSSSESDYFLSIPFADPPVGELRYQAPQAFSGSYNGILNGTKQAPSCYQFGTSDILSGPQSEDCLYLNIYTPANITSTTALPVKVWLYGGAFEIGGSSDPLYNGCFSSTDAIVVTLNYRLGPLGYLALENTTLSGNYGVLDQLQAIRWVHDNIAAFGGNPKQILLFGQSAGAMASFALATLPGITSLVNAVVMESGGGIDFPTISTAQAFHEEFVNALNCSVTDVACLRSRTPAQLNSTFNQLPASGNGFVFSLHDWSGAAFPWGPVVGSPLFPVQPSQVGVRIPAIFGSNSLEGSIFVLETFGAAGISNLTNKDYLDFLNVNFGSFALTISQQYPLSSFNNSVLQAMSIVVRDYTFRCPACRGASLAAAKGLPVWTYIFNQTPSCPWAEGQPSDSLRLLGASHTAEIPFVFGEVSGLPQPNGHCSFTEGERNISAYMQNAWTNLTRNATPGDWPDFSPNSTLGVTFQDGSIILGPVDYTMCTFWDKIDMAMLKVAGASNTTAGVNGSNTTAIPATYEGGASMASASMLYSLAPVVLVVFGVIYCF</sequence>
<dbReference type="PROSITE" id="PS00122">
    <property type="entry name" value="CARBOXYLESTERASE_B_1"/>
    <property type="match status" value="1"/>
</dbReference>
<dbReference type="Gene3D" id="3.40.50.1820">
    <property type="entry name" value="alpha/beta hydrolase"/>
    <property type="match status" value="1"/>
</dbReference>
<keyword evidence="6" id="KW-1133">Transmembrane helix</keyword>
<protein>
    <recommendedName>
        <fullName evidence="5">Carboxylic ester hydrolase</fullName>
        <ecNumber evidence="5">3.1.1.-</ecNumber>
    </recommendedName>
</protein>
<dbReference type="InterPro" id="IPR029058">
    <property type="entry name" value="AB_hydrolase_fold"/>
</dbReference>
<reference evidence="8" key="1">
    <citation type="journal article" date="2020" name="Stud. Mycol.">
        <title>101 Dothideomycetes genomes: a test case for predicting lifestyles and emergence of pathogens.</title>
        <authorList>
            <person name="Haridas S."/>
            <person name="Albert R."/>
            <person name="Binder M."/>
            <person name="Bloem J."/>
            <person name="Labutti K."/>
            <person name="Salamov A."/>
            <person name="Andreopoulos B."/>
            <person name="Baker S."/>
            <person name="Barry K."/>
            <person name="Bills G."/>
            <person name="Bluhm B."/>
            <person name="Cannon C."/>
            <person name="Castanera R."/>
            <person name="Culley D."/>
            <person name="Daum C."/>
            <person name="Ezra D."/>
            <person name="Gonzalez J."/>
            <person name="Henrissat B."/>
            <person name="Kuo A."/>
            <person name="Liang C."/>
            <person name="Lipzen A."/>
            <person name="Lutzoni F."/>
            <person name="Magnuson J."/>
            <person name="Mondo S."/>
            <person name="Nolan M."/>
            <person name="Ohm R."/>
            <person name="Pangilinan J."/>
            <person name="Park H.-J."/>
            <person name="Ramirez L."/>
            <person name="Alfaro M."/>
            <person name="Sun H."/>
            <person name="Tritt A."/>
            <person name="Yoshinaga Y."/>
            <person name="Zwiers L.-H."/>
            <person name="Turgeon B."/>
            <person name="Goodwin S."/>
            <person name="Spatafora J."/>
            <person name="Crous P."/>
            <person name="Grigoriev I."/>
        </authorList>
    </citation>
    <scope>NUCLEOTIDE SEQUENCE</scope>
    <source>
        <strain evidence="8">Tuck. ex Michener</strain>
    </source>
</reference>
<evidence type="ECO:0000256" key="5">
    <source>
        <dbReference type="RuleBase" id="RU361235"/>
    </source>
</evidence>
<dbReference type="InterPro" id="IPR019826">
    <property type="entry name" value="Carboxylesterase_B_AS"/>
</dbReference>
<evidence type="ECO:0000313" key="8">
    <source>
        <dbReference type="EMBL" id="KAF2233465.1"/>
    </source>
</evidence>
<evidence type="ECO:0000256" key="2">
    <source>
        <dbReference type="ARBA" id="ARBA00022801"/>
    </source>
</evidence>
<dbReference type="AlphaFoldDB" id="A0A6A6H639"/>
<feature type="active site" description="Acyl-ester intermediate" evidence="4">
    <location>
        <position position="211"/>
    </location>
</feature>
<feature type="signal peptide" evidence="5">
    <location>
        <begin position="1"/>
        <end position="28"/>
    </location>
</feature>
<dbReference type="InterPro" id="IPR019819">
    <property type="entry name" value="Carboxylesterase_B_CS"/>
</dbReference>
<evidence type="ECO:0000256" key="3">
    <source>
        <dbReference type="ARBA" id="ARBA00023157"/>
    </source>
</evidence>
<gene>
    <name evidence="8" type="ORF">EV356DRAFT_503533</name>
</gene>
<feature type="chain" id="PRO_5025713711" description="Carboxylic ester hydrolase" evidence="5">
    <location>
        <begin position="29"/>
        <end position="588"/>
    </location>
</feature>
<feature type="domain" description="Carboxylesterase type B" evidence="7">
    <location>
        <begin position="28"/>
        <end position="504"/>
    </location>
</feature>
<comment type="similarity">
    <text evidence="1 5">Belongs to the type-B carboxylesterase/lipase family.</text>
</comment>
<keyword evidence="9" id="KW-1185">Reference proteome</keyword>